<dbReference type="GO" id="GO:0006006">
    <property type="term" value="P:glucose metabolic process"/>
    <property type="evidence" value="ECO:0007669"/>
    <property type="project" value="TreeGrafter"/>
</dbReference>
<evidence type="ECO:0000259" key="8">
    <source>
        <dbReference type="Pfam" id="PF03727"/>
    </source>
</evidence>
<evidence type="ECO:0000259" key="7">
    <source>
        <dbReference type="Pfam" id="PF00349"/>
    </source>
</evidence>
<keyword evidence="6" id="KW-0324">Glycolysis</keyword>
<dbReference type="PANTHER" id="PTHR19443:SF24">
    <property type="entry name" value="PHOSPHOTRANSFERASE"/>
    <property type="match status" value="1"/>
</dbReference>
<dbReference type="InParanoid" id="A0A1V8T8W4"/>
<evidence type="ECO:0000256" key="4">
    <source>
        <dbReference type="ARBA" id="ARBA00022777"/>
    </source>
</evidence>
<keyword evidence="4 6" id="KW-0418">Kinase</keyword>
<dbReference type="GO" id="GO:0006096">
    <property type="term" value="P:glycolytic process"/>
    <property type="evidence" value="ECO:0007669"/>
    <property type="project" value="UniProtKB-UniPathway"/>
</dbReference>
<evidence type="ECO:0000313" key="10">
    <source>
        <dbReference type="Proteomes" id="UP000192596"/>
    </source>
</evidence>
<dbReference type="GO" id="GO:0004340">
    <property type="term" value="F:glucokinase activity"/>
    <property type="evidence" value="ECO:0007669"/>
    <property type="project" value="TreeGrafter"/>
</dbReference>
<proteinExistence type="inferred from homology"/>
<comment type="similarity">
    <text evidence="1 6">Belongs to the hexokinase family.</text>
</comment>
<dbReference type="CDD" id="cd24000">
    <property type="entry name" value="ASKHA_NBD_HK"/>
    <property type="match status" value="1"/>
</dbReference>
<dbReference type="Pfam" id="PF03727">
    <property type="entry name" value="Hexokinase_2"/>
    <property type="match status" value="1"/>
</dbReference>
<dbReference type="AlphaFoldDB" id="A0A1V8T8W4"/>
<dbReference type="Gene3D" id="3.30.420.40">
    <property type="match status" value="1"/>
</dbReference>
<gene>
    <name evidence="9" type="ORF">B0A48_06638</name>
</gene>
<dbReference type="SUPFAM" id="SSF53067">
    <property type="entry name" value="Actin-like ATPase domain"/>
    <property type="match status" value="2"/>
</dbReference>
<dbReference type="InterPro" id="IPR022673">
    <property type="entry name" value="Hexokinase_C"/>
</dbReference>
<name>A0A1V8T8W4_9PEZI</name>
<keyword evidence="10" id="KW-1185">Reference proteome</keyword>
<evidence type="ECO:0000256" key="6">
    <source>
        <dbReference type="RuleBase" id="RU362007"/>
    </source>
</evidence>
<evidence type="ECO:0000256" key="3">
    <source>
        <dbReference type="ARBA" id="ARBA00022741"/>
    </source>
</evidence>
<dbReference type="GO" id="GO:0001678">
    <property type="term" value="P:intracellular glucose homeostasis"/>
    <property type="evidence" value="ECO:0007669"/>
    <property type="project" value="InterPro"/>
</dbReference>
<protein>
    <recommendedName>
        <fullName evidence="6">Phosphotransferase</fullName>
        <ecNumber evidence="6">2.7.1.-</ecNumber>
    </recommendedName>
</protein>
<dbReference type="GO" id="GO:0005829">
    <property type="term" value="C:cytosol"/>
    <property type="evidence" value="ECO:0007669"/>
    <property type="project" value="TreeGrafter"/>
</dbReference>
<evidence type="ECO:0000313" key="9">
    <source>
        <dbReference type="EMBL" id="OQO07847.1"/>
    </source>
</evidence>
<dbReference type="InterPro" id="IPR001312">
    <property type="entry name" value="Hexokinase"/>
</dbReference>
<dbReference type="Pfam" id="PF00349">
    <property type="entry name" value="Hexokinase_1"/>
    <property type="match status" value="1"/>
</dbReference>
<dbReference type="UniPathway" id="UPA00109">
    <property type="reaction ID" value="UER00180"/>
</dbReference>
<evidence type="ECO:0000256" key="2">
    <source>
        <dbReference type="ARBA" id="ARBA00022679"/>
    </source>
</evidence>
<sequence>MTSRSGQYLSKLLYYLPSRVFKAIAAMLSPMLRTITQPSVPHIKKRPRHVGGTMHQKSMETFLEGVRELFAAPLDVTKLLQLSGELRLEYLDRLQSSPISMLPSYQHTLPSGSETGDYLALDVGGSTLRIAVIRLLGRKADGSSDRQVRRVRQFEIDKSIRDLSGEAFFDWMASRIGEMLTMYGHMTGNASAQLAMGLSWSFPIEQTSPRSGKLLKMGKGFRATEECSGHDLSELIMRSCRKKNLNVVMRAIVNDGTATLISQAYKDPSARMSLIMGTGMNASVYLPVSALHRSKFGDRPQAWFDAADHVLVNTELSMFGKSILPITRWDEDLNSTHQHPGFQPLEYMLTGRYLGEIVRLILVDAIADAGLFDGQLPDRLDEPYTLDTKIVAAFEEDASPNLAAARATFLKAHRMRNKVSQSDLLFVQSVARLVSRRAQAYLATALHGLWTLRTEAERLEAGKACHITVACNGTILEKYPGFRAQTQTYLDKLCVLSGAAKGAVILEMAPESSLFGAAVAFCCLEGT</sequence>
<dbReference type="EC" id="2.7.1.-" evidence="6"/>
<dbReference type="GO" id="GO:0008865">
    <property type="term" value="F:fructokinase activity"/>
    <property type="evidence" value="ECO:0007669"/>
    <property type="project" value="TreeGrafter"/>
</dbReference>
<evidence type="ECO:0000256" key="5">
    <source>
        <dbReference type="ARBA" id="ARBA00022840"/>
    </source>
</evidence>
<comment type="caution">
    <text evidence="9">The sequence shown here is derived from an EMBL/GenBank/DDBJ whole genome shotgun (WGS) entry which is preliminary data.</text>
</comment>
<keyword evidence="3 6" id="KW-0547">Nucleotide-binding</keyword>
<keyword evidence="5 6" id="KW-0067">ATP-binding</keyword>
<reference evidence="10" key="1">
    <citation type="submission" date="2017-03" db="EMBL/GenBank/DDBJ databases">
        <title>Genomes of endolithic fungi from Antarctica.</title>
        <authorList>
            <person name="Coleine C."/>
            <person name="Masonjones S."/>
            <person name="Stajich J.E."/>
        </authorList>
    </citation>
    <scope>NUCLEOTIDE SEQUENCE [LARGE SCALE GENOMIC DNA]</scope>
    <source>
        <strain evidence="10">CCFEE 5527</strain>
    </source>
</reference>
<feature type="domain" description="Hexokinase C-terminal" evidence="8">
    <location>
        <begin position="271"/>
        <end position="522"/>
    </location>
</feature>
<keyword evidence="2 6" id="KW-0808">Transferase</keyword>
<dbReference type="GO" id="GO:0005524">
    <property type="term" value="F:ATP binding"/>
    <property type="evidence" value="ECO:0007669"/>
    <property type="project" value="UniProtKB-UniRule"/>
</dbReference>
<dbReference type="PROSITE" id="PS51748">
    <property type="entry name" value="HEXOKINASE_2"/>
    <property type="match status" value="1"/>
</dbReference>
<evidence type="ECO:0000256" key="1">
    <source>
        <dbReference type="ARBA" id="ARBA00009225"/>
    </source>
</evidence>
<dbReference type="Gene3D" id="3.40.367.20">
    <property type="match status" value="1"/>
</dbReference>
<dbReference type="GO" id="GO:0019158">
    <property type="term" value="F:mannokinase activity"/>
    <property type="evidence" value="ECO:0007669"/>
    <property type="project" value="TreeGrafter"/>
</dbReference>
<accession>A0A1V8T8W4</accession>
<dbReference type="PRINTS" id="PR00475">
    <property type="entry name" value="HEXOKINASE"/>
</dbReference>
<dbReference type="Proteomes" id="UP000192596">
    <property type="component" value="Unassembled WGS sequence"/>
</dbReference>
<organism evidence="9 10">
    <name type="scientific">Cryoendolithus antarcticus</name>
    <dbReference type="NCBI Taxonomy" id="1507870"/>
    <lineage>
        <taxon>Eukaryota</taxon>
        <taxon>Fungi</taxon>
        <taxon>Dikarya</taxon>
        <taxon>Ascomycota</taxon>
        <taxon>Pezizomycotina</taxon>
        <taxon>Dothideomycetes</taxon>
        <taxon>Dothideomycetidae</taxon>
        <taxon>Cladosporiales</taxon>
        <taxon>Cladosporiaceae</taxon>
        <taxon>Cryoendolithus</taxon>
    </lineage>
</organism>
<dbReference type="InterPro" id="IPR043129">
    <property type="entry name" value="ATPase_NBD"/>
</dbReference>
<feature type="domain" description="Hexokinase N-terminal" evidence="7">
    <location>
        <begin position="74"/>
        <end position="265"/>
    </location>
</feature>
<dbReference type="GO" id="GO:0005536">
    <property type="term" value="F:D-glucose binding"/>
    <property type="evidence" value="ECO:0007669"/>
    <property type="project" value="InterPro"/>
</dbReference>
<dbReference type="EMBL" id="NAJO01000013">
    <property type="protein sequence ID" value="OQO07847.1"/>
    <property type="molecule type" value="Genomic_DNA"/>
</dbReference>
<dbReference type="GO" id="GO:0005739">
    <property type="term" value="C:mitochondrion"/>
    <property type="evidence" value="ECO:0007669"/>
    <property type="project" value="TreeGrafter"/>
</dbReference>
<dbReference type="STRING" id="1507870.A0A1V8T8W4"/>
<dbReference type="PANTHER" id="PTHR19443">
    <property type="entry name" value="HEXOKINASE"/>
    <property type="match status" value="1"/>
</dbReference>
<dbReference type="OrthoDB" id="419537at2759"/>
<dbReference type="InterPro" id="IPR022672">
    <property type="entry name" value="Hexokinase_N"/>
</dbReference>
<dbReference type="GO" id="GO:0006013">
    <property type="term" value="P:mannose metabolic process"/>
    <property type="evidence" value="ECO:0007669"/>
    <property type="project" value="TreeGrafter"/>
</dbReference>